<sequence>YPDPQEFRPREFLTSGDQLRTDGEILDPTNIIFGFGRRFMALPAVGAASLSGVFNIGKALNSNGQPIEPTRAYDSSAIS</sequence>
<dbReference type="Proteomes" id="UP000807342">
    <property type="component" value="Unassembled WGS sequence"/>
</dbReference>
<comment type="caution">
    <text evidence="1">The sequence shown here is derived from an EMBL/GenBank/DDBJ whole genome shotgun (WGS) entry which is preliminary data.</text>
</comment>
<evidence type="ECO:0000313" key="2">
    <source>
        <dbReference type="Proteomes" id="UP000807342"/>
    </source>
</evidence>
<gene>
    <name evidence="1" type="ORF">P691DRAFT_671751</name>
</gene>
<evidence type="ECO:0000313" key="1">
    <source>
        <dbReference type="EMBL" id="KAF9447318.1"/>
    </source>
</evidence>
<dbReference type="EMBL" id="MU151205">
    <property type="protein sequence ID" value="KAF9447318.1"/>
    <property type="molecule type" value="Genomic_DNA"/>
</dbReference>
<feature type="non-terminal residue" evidence="1">
    <location>
        <position position="1"/>
    </location>
</feature>
<dbReference type="AlphaFoldDB" id="A0A9P5X9H8"/>
<accession>A0A9P5X9H8</accession>
<reference evidence="1" key="1">
    <citation type="submission" date="2020-11" db="EMBL/GenBank/DDBJ databases">
        <authorList>
            <consortium name="DOE Joint Genome Institute"/>
            <person name="Ahrendt S."/>
            <person name="Riley R."/>
            <person name="Andreopoulos W."/>
            <person name="Labutti K."/>
            <person name="Pangilinan J."/>
            <person name="Ruiz-Duenas F.J."/>
            <person name="Barrasa J.M."/>
            <person name="Sanchez-Garcia M."/>
            <person name="Camarero S."/>
            <person name="Miyauchi S."/>
            <person name="Serrano A."/>
            <person name="Linde D."/>
            <person name="Babiker R."/>
            <person name="Drula E."/>
            <person name="Ayuso-Fernandez I."/>
            <person name="Pacheco R."/>
            <person name="Padilla G."/>
            <person name="Ferreira P."/>
            <person name="Barriuso J."/>
            <person name="Kellner H."/>
            <person name="Castanera R."/>
            <person name="Alfaro M."/>
            <person name="Ramirez L."/>
            <person name="Pisabarro A.G."/>
            <person name="Kuo A."/>
            <person name="Tritt A."/>
            <person name="Lipzen A."/>
            <person name="He G."/>
            <person name="Yan M."/>
            <person name="Ng V."/>
            <person name="Cullen D."/>
            <person name="Martin F."/>
            <person name="Rosso M.-N."/>
            <person name="Henrissat B."/>
            <person name="Hibbett D."/>
            <person name="Martinez A.T."/>
            <person name="Grigoriev I.V."/>
        </authorList>
    </citation>
    <scope>NUCLEOTIDE SEQUENCE</scope>
    <source>
        <strain evidence="1">MF-IS2</strain>
    </source>
</reference>
<organism evidence="1 2">
    <name type="scientific">Macrolepiota fuliginosa MF-IS2</name>
    <dbReference type="NCBI Taxonomy" id="1400762"/>
    <lineage>
        <taxon>Eukaryota</taxon>
        <taxon>Fungi</taxon>
        <taxon>Dikarya</taxon>
        <taxon>Basidiomycota</taxon>
        <taxon>Agaricomycotina</taxon>
        <taxon>Agaricomycetes</taxon>
        <taxon>Agaricomycetidae</taxon>
        <taxon>Agaricales</taxon>
        <taxon>Agaricineae</taxon>
        <taxon>Agaricaceae</taxon>
        <taxon>Macrolepiota</taxon>
    </lineage>
</organism>
<protein>
    <submittedName>
        <fullName evidence="1">Uncharacterized protein</fullName>
    </submittedName>
</protein>
<proteinExistence type="predicted"/>
<name>A0A9P5X9H8_9AGAR</name>
<keyword evidence="2" id="KW-1185">Reference proteome</keyword>